<feature type="region of interest" description="Disordered" evidence="1">
    <location>
        <begin position="310"/>
        <end position="422"/>
    </location>
</feature>
<accession>A0A0G4HX06</accession>
<feature type="compositionally biased region" description="Acidic residues" evidence="1">
    <location>
        <begin position="328"/>
        <end position="338"/>
    </location>
</feature>
<feature type="compositionally biased region" description="Acidic residues" evidence="1">
    <location>
        <begin position="496"/>
        <end position="508"/>
    </location>
</feature>
<feature type="compositionally biased region" description="Basic and acidic residues" evidence="1">
    <location>
        <begin position="310"/>
        <end position="327"/>
    </location>
</feature>
<evidence type="ECO:0000256" key="1">
    <source>
        <dbReference type="SAM" id="MobiDB-lite"/>
    </source>
</evidence>
<dbReference type="AlphaFoldDB" id="A0A0G4HX06"/>
<sequence>MADQSKKQCAICQEERPEEGGGLRCPNGHFVCADSHCFDGLLGLHSTPLSINKNGSTIPCPVPDCTTKWEFDVIVQNLPLRDRPQARQYLQAVAARSSEERPESAATSASSQPGASQAAESESEDEKIEKTVRHILSEIVTLRRPCCDAPVDAQTWDGCPSVGCDVCGQDFCGVCLAFSGENAHPHVNSVHPDMALGNHNKVRKLHDQMRLTLVMNYIRTDPWMKTHRSELLKRVSEALAPPPGSDGQAEAQADHHAPDPDLDGGDLWGMDPWDEADEEGEEGREGGPVDEDDELDQILQDEIVRQLREERGRGRRRREEERQAEEEMIKEEEEIEAEEERRREQEEQREEEDRMIEEQEARAEEARWMEQVRMEEEAREEEARWRERQRQEDENMMRMEQEAREDEARWREQEEEENRRGHLAEAMWREQRMREENNRMIEEQEERWRLWEQEREAEERWREDEEENMREEEERVRQEEQERWREEEEERLRQAEEDEYADEDDDDDHAAYYHPRHADGNPYAAAMDGYEDDFSYGQVDEDEDEGGDSWGGEEEDWGYEDEDDPMG</sequence>
<dbReference type="EMBL" id="CDMZ01004209">
    <property type="protein sequence ID" value="CEM49017.1"/>
    <property type="molecule type" value="Genomic_DNA"/>
</dbReference>
<proteinExistence type="predicted"/>
<evidence type="ECO:0000313" key="2">
    <source>
        <dbReference type="EMBL" id="CEM49017.1"/>
    </source>
</evidence>
<organism evidence="2">
    <name type="scientific">Chromera velia CCMP2878</name>
    <dbReference type="NCBI Taxonomy" id="1169474"/>
    <lineage>
        <taxon>Eukaryota</taxon>
        <taxon>Sar</taxon>
        <taxon>Alveolata</taxon>
        <taxon>Colpodellida</taxon>
        <taxon>Chromeraceae</taxon>
        <taxon>Chromera</taxon>
    </lineage>
</organism>
<feature type="compositionally biased region" description="Acidic residues" evidence="1">
    <location>
        <begin position="529"/>
        <end position="567"/>
    </location>
</feature>
<reference evidence="2" key="1">
    <citation type="submission" date="2014-11" db="EMBL/GenBank/DDBJ databases">
        <authorList>
            <person name="Otto D Thomas"/>
            <person name="Naeem Raeece"/>
        </authorList>
    </citation>
    <scope>NUCLEOTIDE SEQUENCE</scope>
</reference>
<name>A0A0G4HX06_9ALVE</name>
<dbReference type="VEuPathDB" id="CryptoDB:Cvel_9155"/>
<feature type="compositionally biased region" description="Basic and acidic residues" evidence="1">
    <location>
        <begin position="472"/>
        <end position="495"/>
    </location>
</feature>
<gene>
    <name evidence="2" type="ORF">Cvel_9155</name>
</gene>
<protein>
    <submittedName>
        <fullName evidence="2">Uncharacterized protein</fullName>
    </submittedName>
</protein>
<feature type="region of interest" description="Disordered" evidence="1">
    <location>
        <begin position="458"/>
        <end position="567"/>
    </location>
</feature>
<feature type="compositionally biased region" description="Acidic residues" evidence="1">
    <location>
        <begin position="272"/>
        <end position="296"/>
    </location>
</feature>
<feature type="region of interest" description="Disordered" evidence="1">
    <location>
        <begin position="92"/>
        <end position="128"/>
    </location>
</feature>
<feature type="compositionally biased region" description="Low complexity" evidence="1">
    <location>
        <begin position="104"/>
        <end position="120"/>
    </location>
</feature>
<feature type="region of interest" description="Disordered" evidence="1">
    <location>
        <begin position="238"/>
        <end position="296"/>
    </location>
</feature>
<feature type="compositionally biased region" description="Basic and acidic residues" evidence="1">
    <location>
        <begin position="356"/>
        <end position="422"/>
    </location>
</feature>